<feature type="region of interest" description="Disordered" evidence="1">
    <location>
        <begin position="33"/>
        <end position="56"/>
    </location>
</feature>
<evidence type="ECO:0000313" key="2">
    <source>
        <dbReference type="EMBL" id="VTJ84648.1"/>
    </source>
</evidence>
<comment type="caution">
    <text evidence="2">The sequence shown here is derived from an EMBL/GenBank/DDBJ whole genome shotgun (WGS) entry which is preliminary data.</text>
</comment>
<sequence length="56" mass="6203">VNQSFWALGIDSTSGKVMFKLSPKEAKVLTGEKGSGRTSWCKGDRSLRRTSRRVSD</sequence>
<feature type="compositionally biased region" description="Basic and acidic residues" evidence="1">
    <location>
        <begin position="42"/>
        <end position="56"/>
    </location>
</feature>
<feature type="non-terminal residue" evidence="2">
    <location>
        <position position="56"/>
    </location>
</feature>
<keyword evidence="3" id="KW-1185">Reference proteome</keyword>
<organism evidence="2 3">
    <name type="scientific">Marmota monax</name>
    <name type="common">Woodchuck</name>
    <dbReference type="NCBI Taxonomy" id="9995"/>
    <lineage>
        <taxon>Eukaryota</taxon>
        <taxon>Metazoa</taxon>
        <taxon>Chordata</taxon>
        <taxon>Craniata</taxon>
        <taxon>Vertebrata</taxon>
        <taxon>Euteleostomi</taxon>
        <taxon>Mammalia</taxon>
        <taxon>Eutheria</taxon>
        <taxon>Euarchontoglires</taxon>
        <taxon>Glires</taxon>
        <taxon>Rodentia</taxon>
        <taxon>Sciuromorpha</taxon>
        <taxon>Sciuridae</taxon>
        <taxon>Xerinae</taxon>
        <taxon>Marmotini</taxon>
        <taxon>Marmota</taxon>
    </lineage>
</organism>
<dbReference type="AlphaFoldDB" id="A0A5E4CRY1"/>
<proteinExistence type="predicted"/>
<dbReference type="Proteomes" id="UP000335636">
    <property type="component" value="Unassembled WGS sequence"/>
</dbReference>
<accession>A0A5E4CRY1</accession>
<dbReference type="EMBL" id="CABDUW010001919">
    <property type="protein sequence ID" value="VTJ84648.1"/>
    <property type="molecule type" value="Genomic_DNA"/>
</dbReference>
<evidence type="ECO:0000313" key="3">
    <source>
        <dbReference type="Proteomes" id="UP000335636"/>
    </source>
</evidence>
<feature type="non-terminal residue" evidence="2">
    <location>
        <position position="1"/>
    </location>
</feature>
<name>A0A5E4CRY1_MARMO</name>
<reference evidence="2" key="1">
    <citation type="submission" date="2019-04" db="EMBL/GenBank/DDBJ databases">
        <authorList>
            <person name="Alioto T."/>
            <person name="Alioto T."/>
        </authorList>
    </citation>
    <scope>NUCLEOTIDE SEQUENCE [LARGE SCALE GENOMIC DNA]</scope>
</reference>
<gene>
    <name evidence="2" type="ORF">MONAX_5E030468</name>
</gene>
<evidence type="ECO:0000256" key="1">
    <source>
        <dbReference type="SAM" id="MobiDB-lite"/>
    </source>
</evidence>
<protein>
    <submittedName>
        <fullName evidence="2">Uncharacterized protein</fullName>
    </submittedName>
</protein>